<feature type="compositionally biased region" description="Low complexity" evidence="10">
    <location>
        <begin position="355"/>
        <end position="373"/>
    </location>
</feature>
<dbReference type="Gene3D" id="1.10.1090.10">
    <property type="entry name" value="Cytochrome b-c1 complex subunit 7"/>
    <property type="match status" value="1"/>
</dbReference>
<evidence type="ECO:0000256" key="10">
    <source>
        <dbReference type="SAM" id="MobiDB-lite"/>
    </source>
</evidence>
<dbReference type="GO" id="GO:0005743">
    <property type="term" value="C:mitochondrial inner membrane"/>
    <property type="evidence" value="ECO:0007669"/>
    <property type="project" value="UniProtKB-SubCell"/>
</dbReference>
<dbReference type="GO" id="GO:0045275">
    <property type="term" value="C:respiratory chain complex III"/>
    <property type="evidence" value="ECO:0007669"/>
    <property type="project" value="InterPro"/>
</dbReference>
<keyword evidence="8" id="KW-0472">Membrane</keyword>
<dbReference type="PANTHER" id="PTHR12022:SF0">
    <property type="entry name" value="CYTOCHROME B-C1 COMPLEX SUBUNIT 7"/>
    <property type="match status" value="1"/>
</dbReference>
<dbReference type="EMBL" id="LWDX02036539">
    <property type="protein sequence ID" value="OEL25736.1"/>
    <property type="molecule type" value="Genomic_DNA"/>
</dbReference>
<evidence type="ECO:0000256" key="8">
    <source>
        <dbReference type="ARBA" id="ARBA00023136"/>
    </source>
</evidence>
<keyword evidence="4" id="KW-0679">Respiratory chain</keyword>
<proteinExistence type="inferred from homology"/>
<accession>A0A1E5VKV1</accession>
<comment type="caution">
    <text evidence="11">The sequence shown here is derived from an EMBL/GenBank/DDBJ whole genome shotgun (WGS) entry which is preliminary data.</text>
</comment>
<gene>
    <name evidence="11" type="ORF">BAE44_0013245</name>
</gene>
<comment type="subcellular location">
    <subcellularLocation>
        <location evidence="1">Mitochondrion inner membrane</location>
        <topology evidence="1">Peripheral membrane protein</topology>
        <orientation evidence="1">Matrix side</orientation>
    </subcellularLocation>
</comment>
<dbReference type="SUPFAM" id="SSF81524">
    <property type="entry name" value="14 kDa protein of cytochrome bc1 complex (Ubiquinol-cytochrome c reductase)"/>
    <property type="match status" value="1"/>
</dbReference>
<evidence type="ECO:0000256" key="3">
    <source>
        <dbReference type="ARBA" id="ARBA00022448"/>
    </source>
</evidence>
<comment type="similarity">
    <text evidence="2">Belongs to the UQCRB/QCR7 family.</text>
</comment>
<evidence type="ECO:0000256" key="9">
    <source>
        <dbReference type="ARBA" id="ARBA00031021"/>
    </source>
</evidence>
<dbReference type="Proteomes" id="UP000095767">
    <property type="component" value="Unassembled WGS sequence"/>
</dbReference>
<keyword evidence="12" id="KW-1185">Reference proteome</keyword>
<dbReference type="InterPro" id="IPR036544">
    <property type="entry name" value="QCR7_sf"/>
</dbReference>
<name>A0A1E5VKV1_9POAL</name>
<dbReference type="FunFam" id="1.10.1090.10:FF:000002">
    <property type="entry name" value="Cytochrome b-c1 complex subunit 7"/>
    <property type="match status" value="1"/>
</dbReference>
<sequence>MLAKLSAWLVNPRRNPLARVHRNAVASRLRKYGLRYDDLYDPYHDLDIKEALARLPREVVDARNQRLKRAMDLSMKHKYLPDELQALLEEHKVAPSVQLDLKQQPLPHQSNTFVGMKNTVEITHEELKINRRMEPSPVTPMQIMHKAKKKYVVGKVSNQEEVKQRQLNAILNKLTPLNFDKLFKQVEVNIDNVATLSCYNPDEENIEGLCTLMSGAVDLRKNKWQERCKMHKAKKKYVVGKVSDQEEICYQVQMEPTFCGIYATFCSQLDWYIPDISTVTWRTVQKELRVVATTRSSSPSTIENTAPSLSLLSTSSPSSSPPASDPATVTWRTVQKELRVVATTRSSSPSTTENTAPSLSLLSTSSPSSSPPASDEEFSPIEEHDGDGARIDEVLVRTSSSASSSSMKNPPTVGSSDLAYGPFDLGHNRRRTPYPLAIRRRLANPLVSSAIPLAPPLARLCSQPVAPLLRLAFPASCASPPPGVPVLPGPFRTPRPRAADCRPWVSASAAAADPIGGATHLGVPVLLISLCSPGRSPPPAGA</sequence>
<dbReference type="GO" id="GO:0006122">
    <property type="term" value="P:mitochondrial electron transport, ubiquinol to cytochrome c"/>
    <property type="evidence" value="ECO:0007669"/>
    <property type="project" value="InterPro"/>
</dbReference>
<evidence type="ECO:0000256" key="5">
    <source>
        <dbReference type="ARBA" id="ARBA00022792"/>
    </source>
</evidence>
<dbReference type="AlphaFoldDB" id="A0A1E5VKV1"/>
<protein>
    <recommendedName>
        <fullName evidence="9">Complex III subunit VII</fullName>
    </recommendedName>
</protein>
<evidence type="ECO:0000313" key="12">
    <source>
        <dbReference type="Proteomes" id="UP000095767"/>
    </source>
</evidence>
<keyword evidence="6" id="KW-0249">Electron transport</keyword>
<feature type="region of interest" description="Disordered" evidence="10">
    <location>
        <begin position="292"/>
        <end position="389"/>
    </location>
</feature>
<dbReference type="OrthoDB" id="425749at2759"/>
<dbReference type="Pfam" id="PF02271">
    <property type="entry name" value="UCR_14kD"/>
    <property type="match status" value="1"/>
</dbReference>
<keyword evidence="3" id="KW-0813">Transport</keyword>
<feature type="compositionally biased region" description="Low complexity" evidence="10">
    <location>
        <begin position="305"/>
        <end position="318"/>
    </location>
</feature>
<feature type="compositionally biased region" description="Polar residues" evidence="10">
    <location>
        <begin position="293"/>
        <end position="304"/>
    </location>
</feature>
<evidence type="ECO:0000256" key="7">
    <source>
        <dbReference type="ARBA" id="ARBA00023128"/>
    </source>
</evidence>
<evidence type="ECO:0000256" key="2">
    <source>
        <dbReference type="ARBA" id="ARBA00008554"/>
    </source>
</evidence>
<keyword evidence="7" id="KW-0496">Mitochondrion</keyword>
<reference evidence="11 12" key="1">
    <citation type="submission" date="2016-09" db="EMBL/GenBank/DDBJ databases">
        <title>The draft genome of Dichanthelium oligosanthes: A C3 panicoid grass species.</title>
        <authorList>
            <person name="Studer A.J."/>
            <person name="Schnable J.C."/>
            <person name="Brutnell T.P."/>
        </authorList>
    </citation>
    <scope>NUCLEOTIDE SEQUENCE [LARGE SCALE GENOMIC DNA]</scope>
    <source>
        <strain evidence="12">cv. Kellogg 1175</strain>
        <tissue evidence="11">Leaf</tissue>
    </source>
</reference>
<evidence type="ECO:0000256" key="6">
    <source>
        <dbReference type="ARBA" id="ARBA00022982"/>
    </source>
</evidence>
<organism evidence="11 12">
    <name type="scientific">Dichanthelium oligosanthes</name>
    <dbReference type="NCBI Taxonomy" id="888268"/>
    <lineage>
        <taxon>Eukaryota</taxon>
        <taxon>Viridiplantae</taxon>
        <taxon>Streptophyta</taxon>
        <taxon>Embryophyta</taxon>
        <taxon>Tracheophyta</taxon>
        <taxon>Spermatophyta</taxon>
        <taxon>Magnoliopsida</taxon>
        <taxon>Liliopsida</taxon>
        <taxon>Poales</taxon>
        <taxon>Poaceae</taxon>
        <taxon>PACMAD clade</taxon>
        <taxon>Panicoideae</taxon>
        <taxon>Panicodae</taxon>
        <taxon>Paniceae</taxon>
        <taxon>Dichantheliinae</taxon>
        <taxon>Dichanthelium</taxon>
    </lineage>
</organism>
<dbReference type="STRING" id="888268.A0A1E5VKV1"/>
<keyword evidence="5" id="KW-0999">Mitochondrion inner membrane</keyword>
<dbReference type="InterPro" id="IPR003197">
    <property type="entry name" value="QCR7"/>
</dbReference>
<evidence type="ECO:0000256" key="4">
    <source>
        <dbReference type="ARBA" id="ARBA00022660"/>
    </source>
</evidence>
<dbReference type="PANTHER" id="PTHR12022">
    <property type="entry name" value="UBIQUINOL-CYTOCHROME C REDUCTASE COMPLEX 14 KD PROTEIN"/>
    <property type="match status" value="1"/>
</dbReference>
<evidence type="ECO:0000256" key="1">
    <source>
        <dbReference type="ARBA" id="ARBA00004443"/>
    </source>
</evidence>
<feature type="compositionally biased region" description="Polar residues" evidence="10">
    <location>
        <begin position="343"/>
        <end position="354"/>
    </location>
</feature>
<evidence type="ECO:0000313" key="11">
    <source>
        <dbReference type="EMBL" id="OEL25736.1"/>
    </source>
</evidence>